<evidence type="ECO:0000256" key="6">
    <source>
        <dbReference type="ARBA" id="ARBA00022670"/>
    </source>
</evidence>
<dbReference type="InParanoid" id="A0A1B1YVY3"/>
<organism evidence="22 23">
    <name type="scientific">Immundisolibacter cernigliae</name>
    <dbReference type="NCBI Taxonomy" id="1810504"/>
    <lineage>
        <taxon>Bacteria</taxon>
        <taxon>Pseudomonadati</taxon>
        <taxon>Pseudomonadota</taxon>
        <taxon>Gammaproteobacteria</taxon>
        <taxon>Immundisolibacterales</taxon>
        <taxon>Immundisolibacteraceae</taxon>
        <taxon>Immundisolibacter</taxon>
    </lineage>
</organism>
<evidence type="ECO:0000259" key="20">
    <source>
        <dbReference type="Pfam" id="PF01478"/>
    </source>
</evidence>
<evidence type="ECO:0000313" key="23">
    <source>
        <dbReference type="Proteomes" id="UP000092952"/>
    </source>
</evidence>
<feature type="transmembrane region" description="Helical" evidence="19">
    <location>
        <begin position="173"/>
        <end position="192"/>
    </location>
</feature>
<dbReference type="Pfam" id="PF01478">
    <property type="entry name" value="Peptidase_A24"/>
    <property type="match status" value="1"/>
</dbReference>
<feature type="transmembrane region" description="Helical" evidence="19">
    <location>
        <begin position="122"/>
        <end position="140"/>
    </location>
</feature>
<accession>A0A1B1YVY3</accession>
<dbReference type="InterPro" id="IPR010627">
    <property type="entry name" value="Prepilin_pept_A24_N"/>
</dbReference>
<evidence type="ECO:0000256" key="19">
    <source>
        <dbReference type="SAM" id="Phobius"/>
    </source>
</evidence>
<evidence type="ECO:0000256" key="9">
    <source>
        <dbReference type="ARBA" id="ARBA00022692"/>
    </source>
</evidence>
<evidence type="ECO:0000256" key="7">
    <source>
        <dbReference type="ARBA" id="ARBA00022679"/>
    </source>
</evidence>
<protein>
    <recommendedName>
        <fullName evidence="16 18">Prepilin leader peptidase/N-methyltransferase</fullName>
        <ecNumber evidence="18">2.1.1.-</ecNumber>
        <ecNumber evidence="15 18">3.4.23.43</ecNumber>
    </recommendedName>
</protein>
<keyword evidence="12 19" id="KW-0472">Membrane</keyword>
<dbReference type="STRING" id="1810504.PG2T_12800"/>
<keyword evidence="8" id="KW-0949">S-adenosyl-L-methionine</keyword>
<dbReference type="Gene3D" id="1.20.120.1220">
    <property type="match status" value="1"/>
</dbReference>
<dbReference type="PRINTS" id="PR00864">
    <property type="entry name" value="PREPILNPTASE"/>
</dbReference>
<dbReference type="Proteomes" id="UP000092952">
    <property type="component" value="Chromosome"/>
</dbReference>
<dbReference type="FunCoup" id="A0A1B1YVY3">
    <property type="interactions" value="306"/>
</dbReference>
<feature type="transmembrane region" description="Helical" evidence="19">
    <location>
        <begin position="253"/>
        <end position="275"/>
    </location>
</feature>
<keyword evidence="23" id="KW-1185">Reference proteome</keyword>
<evidence type="ECO:0000256" key="13">
    <source>
        <dbReference type="ARBA" id="ARBA00023268"/>
    </source>
</evidence>
<dbReference type="GO" id="GO:0008168">
    <property type="term" value="F:methyltransferase activity"/>
    <property type="evidence" value="ECO:0007669"/>
    <property type="project" value="UniProtKB-KW"/>
</dbReference>
<keyword evidence="5 18" id="KW-0489">Methyltransferase</keyword>
<evidence type="ECO:0000256" key="1">
    <source>
        <dbReference type="ARBA" id="ARBA00004429"/>
    </source>
</evidence>
<gene>
    <name evidence="22" type="ORF">PG2T_12800</name>
</gene>
<feature type="domain" description="Prepilin type IV endopeptidase peptidase" evidence="20">
    <location>
        <begin position="130"/>
        <end position="237"/>
    </location>
</feature>
<evidence type="ECO:0000256" key="16">
    <source>
        <dbReference type="ARBA" id="ARBA00071870"/>
    </source>
</evidence>
<keyword evidence="6 18" id="KW-0645">Protease</keyword>
<evidence type="ECO:0000256" key="5">
    <source>
        <dbReference type="ARBA" id="ARBA00022603"/>
    </source>
</evidence>
<dbReference type="KEGG" id="gbi:PG2T_12800"/>
<proteinExistence type="inferred from homology"/>
<dbReference type="GO" id="GO:0005886">
    <property type="term" value="C:plasma membrane"/>
    <property type="evidence" value="ECO:0007669"/>
    <property type="project" value="UniProtKB-SubCell"/>
</dbReference>
<dbReference type="InterPro" id="IPR000045">
    <property type="entry name" value="Prepilin_IV_endopep_pep"/>
</dbReference>
<keyword evidence="9 18" id="KW-0812">Transmembrane</keyword>
<feature type="transmembrane region" description="Helical" evidence="19">
    <location>
        <begin position="12"/>
        <end position="31"/>
    </location>
</feature>
<evidence type="ECO:0000256" key="4">
    <source>
        <dbReference type="ARBA" id="ARBA00022519"/>
    </source>
</evidence>
<feature type="transmembrane region" description="Helical" evidence="19">
    <location>
        <begin position="146"/>
        <end position="166"/>
    </location>
</feature>
<dbReference type="GO" id="GO:0032259">
    <property type="term" value="P:methylation"/>
    <property type="evidence" value="ECO:0007669"/>
    <property type="project" value="UniProtKB-KW"/>
</dbReference>
<dbReference type="FunFam" id="1.20.120.1220:FF:000001">
    <property type="entry name" value="Type 4 prepilin-like proteins leader peptide-processing enzyme"/>
    <property type="match status" value="1"/>
</dbReference>
<keyword evidence="10 18" id="KW-0378">Hydrolase</keyword>
<keyword evidence="13 18" id="KW-0511">Multifunctional enzyme</keyword>
<evidence type="ECO:0000256" key="15">
    <source>
        <dbReference type="ARBA" id="ARBA00067082"/>
    </source>
</evidence>
<dbReference type="InterPro" id="IPR014032">
    <property type="entry name" value="Peptidase_A24A_bac"/>
</dbReference>
<comment type="similarity">
    <text evidence="2 17">Belongs to the peptidase A24 family.</text>
</comment>
<evidence type="ECO:0000259" key="21">
    <source>
        <dbReference type="Pfam" id="PF06750"/>
    </source>
</evidence>
<dbReference type="EC" id="3.4.23.43" evidence="15 18"/>
<keyword evidence="7 18" id="KW-0808">Transferase</keyword>
<evidence type="ECO:0000256" key="14">
    <source>
        <dbReference type="ARBA" id="ARBA00050401"/>
    </source>
</evidence>
<dbReference type="Pfam" id="PF06750">
    <property type="entry name" value="A24_N_bact"/>
    <property type="match status" value="1"/>
</dbReference>
<evidence type="ECO:0000256" key="12">
    <source>
        <dbReference type="ARBA" id="ARBA00023136"/>
    </source>
</evidence>
<dbReference type="PANTHER" id="PTHR30487:SF0">
    <property type="entry name" value="PREPILIN LEADER PEPTIDASE_N-METHYLTRANSFERASE-RELATED"/>
    <property type="match status" value="1"/>
</dbReference>
<comment type="catalytic activity">
    <reaction evidence="14 18">
        <text>Typically cleaves a -Gly-|-Phe- bond to release an N-terminal, basic peptide of 5-8 residues from type IV prepilin, and then N-methylates the new N-terminal amino group, the methyl donor being S-adenosyl-L-methionine.</text>
        <dbReference type="EC" id="3.4.23.43"/>
    </reaction>
</comment>
<evidence type="ECO:0000256" key="17">
    <source>
        <dbReference type="RuleBase" id="RU003793"/>
    </source>
</evidence>
<sequence>MLGTLLGSPALFAGVCLLLGLLVGSFLNVVVHRLPVMLQRQWQVDCGGAAAEGRYDLLAPASHCPHCKAPIAWRHNIPLLGWLWLRGRCAACKAPISARYPLLELTAGVLAAAVAVRFGPGITAVAAIGLSLTLLTLTLIDIDHMLLPDAITLPGIWAGLLVNLGGTFTDLRSAVIGAVAGYLVLWLVYHLFKWLTGKEGMGYGDFKLLALLGAWLGWQALPACILLASLVGTVYGLGAILHQGRNRQQPFPFGPFLAVAGWINLMWGEALRAAYWQAAL</sequence>
<comment type="function">
    <text evidence="18">Plays an essential role in type IV pili and type II pseudopili formation by proteolytically removing the leader sequence from substrate proteins and subsequently monomethylating the alpha-amino group of the newly exposed N-terminal phenylalanine.</text>
</comment>
<keyword evidence="3" id="KW-1003">Cell membrane</keyword>
<keyword evidence="4" id="KW-0997">Cell inner membrane</keyword>
<dbReference type="GO" id="GO:0006465">
    <property type="term" value="P:signal peptide processing"/>
    <property type="evidence" value="ECO:0007669"/>
    <property type="project" value="TreeGrafter"/>
</dbReference>
<name>A0A1B1YVY3_9GAMM</name>
<dbReference type="EMBL" id="CP014671">
    <property type="protein sequence ID" value="ANX04965.1"/>
    <property type="molecule type" value="Genomic_DNA"/>
</dbReference>
<evidence type="ECO:0000256" key="8">
    <source>
        <dbReference type="ARBA" id="ARBA00022691"/>
    </source>
</evidence>
<keyword evidence="11 19" id="KW-1133">Transmembrane helix</keyword>
<feature type="domain" description="Prepilin peptidase A24 N-terminal" evidence="21">
    <location>
        <begin position="18"/>
        <end position="118"/>
    </location>
</feature>
<evidence type="ECO:0000256" key="11">
    <source>
        <dbReference type="ARBA" id="ARBA00022989"/>
    </source>
</evidence>
<dbReference type="PANTHER" id="PTHR30487">
    <property type="entry name" value="TYPE 4 PREPILIN-LIKE PROTEINS LEADER PEPTIDE-PROCESSING ENZYME"/>
    <property type="match status" value="1"/>
</dbReference>
<dbReference type="GO" id="GO:0004190">
    <property type="term" value="F:aspartic-type endopeptidase activity"/>
    <property type="evidence" value="ECO:0007669"/>
    <property type="project" value="UniProtKB-EC"/>
</dbReference>
<evidence type="ECO:0000256" key="10">
    <source>
        <dbReference type="ARBA" id="ARBA00022801"/>
    </source>
</evidence>
<feature type="transmembrane region" description="Helical" evidence="19">
    <location>
        <begin position="212"/>
        <end position="241"/>
    </location>
</feature>
<evidence type="ECO:0000313" key="22">
    <source>
        <dbReference type="EMBL" id="ANX04965.1"/>
    </source>
</evidence>
<dbReference type="InterPro" id="IPR050882">
    <property type="entry name" value="Prepilin_peptidase/N-MTase"/>
</dbReference>
<dbReference type="AlphaFoldDB" id="A0A1B1YVY3"/>
<evidence type="ECO:0000256" key="3">
    <source>
        <dbReference type="ARBA" id="ARBA00022475"/>
    </source>
</evidence>
<evidence type="ECO:0000256" key="18">
    <source>
        <dbReference type="RuleBase" id="RU003794"/>
    </source>
</evidence>
<reference evidence="23" key="1">
    <citation type="submission" date="2016-03" db="EMBL/GenBank/DDBJ databases">
        <title>Complete genome sequence of Solimmundus cernigliae, representing a novel lineage of polycyclic aromatic hydrocarbon degraders within the Gammaproteobacteria.</title>
        <authorList>
            <person name="Singleton D.R."/>
            <person name="Dickey A.N."/>
            <person name="Scholl E.H."/>
            <person name="Wright F.A."/>
            <person name="Aitken M.D."/>
        </authorList>
    </citation>
    <scope>NUCLEOTIDE SEQUENCE [LARGE SCALE GENOMIC DNA]</scope>
    <source>
        <strain evidence="23">TR3.2</strain>
    </source>
</reference>
<comment type="subcellular location">
    <subcellularLocation>
        <location evidence="1">Cell inner membrane</location>
        <topology evidence="1">Multi-pass membrane protein</topology>
    </subcellularLocation>
    <subcellularLocation>
        <location evidence="18">Cell membrane</location>
        <topology evidence="18">Multi-pass membrane protein</topology>
    </subcellularLocation>
</comment>
<dbReference type="EC" id="2.1.1.-" evidence="18"/>
<evidence type="ECO:0000256" key="2">
    <source>
        <dbReference type="ARBA" id="ARBA00005801"/>
    </source>
</evidence>